<sequence length="271" mass="30320">MLASACYFWCVTTGLGCAIRAQSSLTKIKIRPNRRLLQTLPIVTRTTRTNQRADSATLSHHTPTTSRFHRSGGSEEDGGGGGGGMVMWVFGYGSLVWNPGFAYDASLVGFVRDYRRVFYHGSTDHRGTPEFPGRTVTLEHQPGSTCWGVAYKISKEQDKETALEYLEVREKQYDEKVYLDLYTDSSPKTPVIQNMMVYLATTNKEANENYLGPAPLEEMAKQIYLAEGPTGPNKEYLFKLEDALNKIGVADQHVQDLADAVRKYSDDMLSH</sequence>
<name>A0ACD5UXV2_AVESA</name>
<accession>A0ACD5UXV2</accession>
<reference evidence="1" key="1">
    <citation type="submission" date="2021-05" db="EMBL/GenBank/DDBJ databases">
        <authorList>
            <person name="Scholz U."/>
            <person name="Mascher M."/>
            <person name="Fiebig A."/>
        </authorList>
    </citation>
    <scope>NUCLEOTIDE SEQUENCE [LARGE SCALE GENOMIC DNA]</scope>
</reference>
<keyword evidence="2" id="KW-1185">Reference proteome</keyword>
<evidence type="ECO:0000313" key="1">
    <source>
        <dbReference type="EnsemblPlants" id="AVESA.00010b.r2.2DG0326990.1.CDS"/>
    </source>
</evidence>
<evidence type="ECO:0000313" key="2">
    <source>
        <dbReference type="Proteomes" id="UP001732700"/>
    </source>
</evidence>
<dbReference type="EnsemblPlants" id="AVESA.00010b.r2.2DG0326990.1">
    <property type="protein sequence ID" value="AVESA.00010b.r2.2DG0326990.1.CDS"/>
    <property type="gene ID" value="AVESA.00010b.r2.2DG0326990"/>
</dbReference>
<reference evidence="1" key="2">
    <citation type="submission" date="2025-09" db="UniProtKB">
        <authorList>
            <consortium name="EnsemblPlants"/>
        </authorList>
    </citation>
    <scope>IDENTIFICATION</scope>
</reference>
<proteinExistence type="predicted"/>
<dbReference type="Proteomes" id="UP001732700">
    <property type="component" value="Chromosome 2D"/>
</dbReference>
<organism evidence="1 2">
    <name type="scientific">Avena sativa</name>
    <name type="common">Oat</name>
    <dbReference type="NCBI Taxonomy" id="4498"/>
    <lineage>
        <taxon>Eukaryota</taxon>
        <taxon>Viridiplantae</taxon>
        <taxon>Streptophyta</taxon>
        <taxon>Embryophyta</taxon>
        <taxon>Tracheophyta</taxon>
        <taxon>Spermatophyta</taxon>
        <taxon>Magnoliopsida</taxon>
        <taxon>Liliopsida</taxon>
        <taxon>Poales</taxon>
        <taxon>Poaceae</taxon>
        <taxon>BOP clade</taxon>
        <taxon>Pooideae</taxon>
        <taxon>Poodae</taxon>
        <taxon>Poeae</taxon>
        <taxon>Poeae Chloroplast Group 1 (Aveneae type)</taxon>
        <taxon>Aveninae</taxon>
        <taxon>Avena</taxon>
    </lineage>
</organism>
<protein>
    <submittedName>
        <fullName evidence="1">Uncharacterized protein</fullName>
    </submittedName>
</protein>